<dbReference type="SUPFAM" id="SSF57184">
    <property type="entry name" value="Growth factor receptor domain"/>
    <property type="match status" value="1"/>
</dbReference>
<dbReference type="InterPro" id="IPR050726">
    <property type="entry name" value="mGluR"/>
</dbReference>
<dbReference type="PRINTS" id="PR00248">
    <property type="entry name" value="GPCRMGR"/>
</dbReference>
<dbReference type="Pfam" id="PF07699">
    <property type="entry name" value="Ephrin_rec_like"/>
    <property type="match status" value="1"/>
</dbReference>
<evidence type="ECO:0000259" key="10">
    <source>
        <dbReference type="Pfam" id="PF01094"/>
    </source>
</evidence>
<feature type="transmembrane region" description="Helical" evidence="8">
    <location>
        <begin position="928"/>
        <end position="948"/>
    </location>
</feature>
<keyword evidence="9" id="KW-0732">Signal</keyword>
<dbReference type="OrthoDB" id="439917at2759"/>
<gene>
    <name evidence="12" type="primary">GRM1</name>
    <name evidence="12" type="ORF">SNAT2548_LOCUS17545</name>
</gene>
<dbReference type="PROSITE" id="PS51257">
    <property type="entry name" value="PROKAR_LIPOPROTEIN"/>
    <property type="match status" value="1"/>
</dbReference>
<feature type="region of interest" description="Disordered" evidence="7">
    <location>
        <begin position="1408"/>
        <end position="1427"/>
    </location>
</feature>
<feature type="transmembrane region" description="Helical" evidence="8">
    <location>
        <begin position="790"/>
        <end position="811"/>
    </location>
</feature>
<evidence type="ECO:0000256" key="3">
    <source>
        <dbReference type="ARBA" id="ARBA00022989"/>
    </source>
</evidence>
<dbReference type="SUPFAM" id="SSF53822">
    <property type="entry name" value="Periplasmic binding protein-like I"/>
    <property type="match status" value="1"/>
</dbReference>
<dbReference type="GO" id="GO:0016020">
    <property type="term" value="C:membrane"/>
    <property type="evidence" value="ECO:0007669"/>
    <property type="project" value="UniProtKB-SubCell"/>
</dbReference>
<dbReference type="Pfam" id="PF01094">
    <property type="entry name" value="ANF_receptor"/>
    <property type="match status" value="1"/>
</dbReference>
<keyword evidence="4 8" id="KW-0472">Membrane</keyword>
<evidence type="ECO:0000256" key="9">
    <source>
        <dbReference type="SAM" id="SignalP"/>
    </source>
</evidence>
<accession>A0A812P0Z6</accession>
<keyword evidence="13" id="KW-1185">Reference proteome</keyword>
<feature type="transmembrane region" description="Helical" evidence="8">
    <location>
        <begin position="954"/>
        <end position="975"/>
    </location>
</feature>
<feature type="transmembrane region" description="Helical" evidence="8">
    <location>
        <begin position="823"/>
        <end position="842"/>
    </location>
</feature>
<evidence type="ECO:0000256" key="2">
    <source>
        <dbReference type="ARBA" id="ARBA00022692"/>
    </source>
</evidence>
<dbReference type="Proteomes" id="UP000604046">
    <property type="component" value="Unassembled WGS sequence"/>
</dbReference>
<evidence type="ECO:0000259" key="11">
    <source>
        <dbReference type="Pfam" id="PF07699"/>
    </source>
</evidence>
<dbReference type="PANTHER" id="PTHR24060">
    <property type="entry name" value="METABOTROPIC GLUTAMATE RECEPTOR"/>
    <property type="match status" value="1"/>
</dbReference>
<feature type="transmembrane region" description="Helical" evidence="8">
    <location>
        <begin position="725"/>
        <end position="747"/>
    </location>
</feature>
<dbReference type="InterPro" id="IPR028082">
    <property type="entry name" value="Peripla_BP_I"/>
</dbReference>
<comment type="subcellular location">
    <subcellularLocation>
        <location evidence="1">Membrane</location>
        <topology evidence="1">Multi-pass membrane protein</topology>
    </subcellularLocation>
</comment>
<name>A0A812P0Z6_9DINO</name>
<evidence type="ECO:0000256" key="4">
    <source>
        <dbReference type="ARBA" id="ARBA00023136"/>
    </source>
</evidence>
<dbReference type="GO" id="GO:0004930">
    <property type="term" value="F:G protein-coupled receptor activity"/>
    <property type="evidence" value="ECO:0007669"/>
    <property type="project" value="InterPro"/>
</dbReference>
<evidence type="ECO:0000256" key="7">
    <source>
        <dbReference type="SAM" id="MobiDB-lite"/>
    </source>
</evidence>
<proteinExistence type="predicted"/>
<sequence length="1427" mass="155043">MAPGPRPGPPMPFLTPLCAWPWPLVLASCSAAELAIGVLAPLSESRSFIAALAALDLDLRKHYEAALVARFGRPVLEIVNPHAGLQNVTFRMGTTNMQPEIGLATAMEFLVGLDLEKPVAGLIGAATSVVSGPLAILAGGQKVPQISFGATAPTLSNKESYPYFMRTIPPDSIQALAFWAWLVVFNVKFALCMYSDEAYGQGIFLALQEEAMANGDPDRVVGHRLRYTPQSFDVDEARSVALHVKSRGSRFLLVVLVNNLDRVLGVLEEEGMLSPSWQVLGSEYVEGLLPEAFPVGYMRMNPLDSGPKLQDFAGFWSRLTPEDVVGEEARSRYKLDNLKVPLEDSPAAPITDSLFTDVTGLSSQDRFLVDAGHSFLLAINSLLNQGVSLGDVRGQRLLTELRKTTFAGITGFVGFDERGDRASNYYNLLNIQVVQGRREWVNVGVFYQAQGELIISGPLTWMDGQQSLTVPTHFFLVAECELGLFQDDPRCQPCPRGFFCLGGSTTYQACPRGTFTSEVGMSNCTPCAVGHFASTSGSSGCLACNPGTHANRTGMALCDKCPKGTYFNDSAAVHCTRCPLNFTTEESGSIDISECECGEGTFLCAGIGCLTCPRGLRCPAGRGRPVQQAGYWSPPAALDQCSFSVLRCRNGYQCPPNSVLGVCPEGREGAACNRCKAGHYPVPLGICEACENEHVVFPVVATVVVTFLSILFLSTINTDLHQKSLSLLTVALIGGQLVIAVQALGSIQRTNIRWVPPVRDIIVITKLTIFEFDFIRISCIWGSDDPVGGFVVKLLACPAGLVIFFGAWVVARLRGRTTAFDALFNLWGMGAFALFIALTLTVTDPFLCEENPDGTWSLSTNPGIICFASPEHRAMVGLSLAGFICYPVAILTWAAYAIIMYPVWITTGAGLRSVSRHRFLFQRFRPSRYYYGVVVLLRNFVVALLPVLTSALPAVQVPLMGTLLVASAVLQVGIWPWRTKVANVADMMMVCFLQVVLLGAGPLLDIGQEQSSEVLGWLLCIAVLLPMIAGWLAFFYAVYRQYWPKKYFGLFLCHHKAAAGALCRLIKILVARYSSTDVFLDCDHLEDLGLLFTTLRLSSKNVVVVLTPDLLKRMWCAGEIVTAFKNKVNTVVMKCGDIVPLSTQDTEEINGIWTEDEKKLLGGHGISMDDVREAYAWLQGLDTISMPRFGGLEIREQAVEEMLSRCRLLSLHLSWHCKSTGNSVKPRILITGAVKEAEALSACEILQINLQAALYVECAVVQTGEETRRLRPGAFYFVVLLSRGMLRDPAFAEILISSGAGSETASLEIVTVVADAAFQFPGAKFYTELEKNGLETLGPNAGPRLAKAYRAMTSQEADFRDCPPLPPLQEEVRDCSPRLSGRVGGAEQCPGRGGSHVRGCRVAVRGGSPKHGGAGAADFQVQSLMQR</sequence>
<feature type="domain" description="Tyrosine-protein kinase ephrin type A/B receptor-like" evidence="11">
    <location>
        <begin position="547"/>
        <end position="595"/>
    </location>
</feature>
<evidence type="ECO:0000256" key="8">
    <source>
        <dbReference type="SAM" id="Phobius"/>
    </source>
</evidence>
<keyword evidence="6" id="KW-0325">Glycoprotein</keyword>
<dbReference type="Gene3D" id="2.10.50.10">
    <property type="entry name" value="Tumor Necrosis Factor Receptor, subunit A, domain 2"/>
    <property type="match status" value="2"/>
</dbReference>
<dbReference type="Gene3D" id="3.40.50.2300">
    <property type="match status" value="2"/>
</dbReference>
<dbReference type="InterPro" id="IPR009030">
    <property type="entry name" value="Growth_fac_rcpt_cys_sf"/>
</dbReference>
<dbReference type="InterPro" id="IPR001828">
    <property type="entry name" value="ANF_lig-bd_rcpt"/>
</dbReference>
<comment type="caution">
    <text evidence="12">The sequence shown here is derived from an EMBL/GenBank/DDBJ whole genome shotgun (WGS) entry which is preliminary data.</text>
</comment>
<feature type="transmembrane region" description="Helical" evidence="8">
    <location>
        <begin position="1016"/>
        <end position="1039"/>
    </location>
</feature>
<keyword evidence="3 8" id="KW-1133">Transmembrane helix</keyword>
<keyword evidence="5" id="KW-0675">Receptor</keyword>
<dbReference type="EMBL" id="CAJNDS010002115">
    <property type="protein sequence ID" value="CAE7335470.1"/>
    <property type="molecule type" value="Genomic_DNA"/>
</dbReference>
<evidence type="ECO:0000256" key="5">
    <source>
        <dbReference type="ARBA" id="ARBA00023170"/>
    </source>
</evidence>
<keyword evidence="2 8" id="KW-0812">Transmembrane</keyword>
<evidence type="ECO:0000256" key="1">
    <source>
        <dbReference type="ARBA" id="ARBA00004141"/>
    </source>
</evidence>
<feature type="transmembrane region" description="Helical" evidence="8">
    <location>
        <begin position="695"/>
        <end position="713"/>
    </location>
</feature>
<dbReference type="SMART" id="SM01411">
    <property type="entry name" value="Ephrin_rec_like"/>
    <property type="match status" value="2"/>
</dbReference>
<dbReference type="InterPro" id="IPR011641">
    <property type="entry name" value="Tyr-kin_ephrin_A/B_rcpt-like"/>
</dbReference>
<organism evidence="12 13">
    <name type="scientific">Symbiodinium natans</name>
    <dbReference type="NCBI Taxonomy" id="878477"/>
    <lineage>
        <taxon>Eukaryota</taxon>
        <taxon>Sar</taxon>
        <taxon>Alveolata</taxon>
        <taxon>Dinophyceae</taxon>
        <taxon>Suessiales</taxon>
        <taxon>Symbiodiniaceae</taxon>
        <taxon>Symbiodinium</taxon>
    </lineage>
</organism>
<feature type="signal peptide" evidence="9">
    <location>
        <begin position="1"/>
        <end position="27"/>
    </location>
</feature>
<feature type="domain" description="Receptor ligand binding region" evidence="10">
    <location>
        <begin position="87"/>
        <end position="432"/>
    </location>
</feature>
<feature type="transmembrane region" description="Helical" evidence="8">
    <location>
        <begin position="987"/>
        <end position="1004"/>
    </location>
</feature>
<feature type="chain" id="PRO_5032652612" evidence="9">
    <location>
        <begin position="28"/>
        <end position="1427"/>
    </location>
</feature>
<evidence type="ECO:0000256" key="6">
    <source>
        <dbReference type="ARBA" id="ARBA00023180"/>
    </source>
</evidence>
<dbReference type="InterPro" id="IPR000337">
    <property type="entry name" value="GPCR_3"/>
</dbReference>
<protein>
    <submittedName>
        <fullName evidence="12">GRM1 protein</fullName>
    </submittedName>
</protein>
<feature type="transmembrane region" description="Helical" evidence="8">
    <location>
        <begin position="880"/>
        <end position="907"/>
    </location>
</feature>
<evidence type="ECO:0000313" key="12">
    <source>
        <dbReference type="EMBL" id="CAE7335470.1"/>
    </source>
</evidence>
<evidence type="ECO:0000313" key="13">
    <source>
        <dbReference type="Proteomes" id="UP000604046"/>
    </source>
</evidence>
<reference evidence="12" key="1">
    <citation type="submission" date="2021-02" db="EMBL/GenBank/DDBJ databases">
        <authorList>
            <person name="Dougan E. K."/>
            <person name="Rhodes N."/>
            <person name="Thang M."/>
            <person name="Chan C."/>
        </authorList>
    </citation>
    <scope>NUCLEOTIDE SEQUENCE</scope>
</reference>